<dbReference type="OrthoDB" id="293868at2759"/>
<evidence type="ECO:0000256" key="1">
    <source>
        <dbReference type="ARBA" id="ARBA00004319"/>
    </source>
</evidence>
<keyword evidence="2" id="KW-0479">Metal-binding</keyword>
<evidence type="ECO:0000256" key="8">
    <source>
        <dbReference type="ARBA" id="ARBA00023186"/>
    </source>
</evidence>
<keyword evidence="3 13" id="KW-0732">Signal</keyword>
<reference evidence="15" key="1">
    <citation type="submission" date="2021-06" db="EMBL/GenBank/DDBJ databases">
        <authorList>
            <person name="Hodson N. C."/>
            <person name="Mongue J. A."/>
            <person name="Jaron S. K."/>
        </authorList>
    </citation>
    <scope>NUCLEOTIDE SEQUENCE</scope>
</reference>
<evidence type="ECO:0000256" key="9">
    <source>
        <dbReference type="ARBA" id="ARBA00056975"/>
    </source>
</evidence>
<evidence type="ECO:0000256" key="3">
    <source>
        <dbReference type="ARBA" id="ARBA00022729"/>
    </source>
</evidence>
<evidence type="ECO:0000256" key="11">
    <source>
        <dbReference type="ARBA" id="ARBA00072696"/>
    </source>
</evidence>
<comment type="subunit">
    <text evidence="10">Interacts with PCSK6 (immature form including the propeptide); probably involved in the maturation and the secretion of PCSK6.</text>
</comment>
<evidence type="ECO:0000259" key="14">
    <source>
        <dbReference type="PROSITE" id="PS50222"/>
    </source>
</evidence>
<dbReference type="GO" id="GO:0005788">
    <property type="term" value="C:endoplasmic reticulum lumen"/>
    <property type="evidence" value="ECO:0007669"/>
    <property type="project" value="UniProtKB-SubCell"/>
</dbReference>
<dbReference type="FunFam" id="1.10.238.10:FF:000104">
    <property type="entry name" value="calumenin isoform X1"/>
    <property type="match status" value="1"/>
</dbReference>
<dbReference type="Proteomes" id="UP000708208">
    <property type="component" value="Unassembled WGS sequence"/>
</dbReference>
<evidence type="ECO:0000256" key="10">
    <source>
        <dbReference type="ARBA" id="ARBA00063143"/>
    </source>
</evidence>
<dbReference type="SMART" id="SM00054">
    <property type="entry name" value="EFh"/>
    <property type="match status" value="4"/>
</dbReference>
<feature type="signal peptide" evidence="13">
    <location>
        <begin position="1"/>
        <end position="16"/>
    </location>
</feature>
<evidence type="ECO:0000256" key="12">
    <source>
        <dbReference type="SAM" id="MobiDB-lite"/>
    </source>
</evidence>
<dbReference type="PROSITE" id="PS50222">
    <property type="entry name" value="EF_HAND_2"/>
    <property type="match status" value="3"/>
</dbReference>
<dbReference type="PANTHER" id="PTHR10827:SF95">
    <property type="entry name" value="LD34388P"/>
    <property type="match status" value="1"/>
</dbReference>
<feature type="domain" description="EF-hand" evidence="14">
    <location>
        <begin position="150"/>
        <end position="185"/>
    </location>
</feature>
<keyword evidence="8" id="KW-0143">Chaperone</keyword>
<evidence type="ECO:0000256" key="7">
    <source>
        <dbReference type="ARBA" id="ARBA00023180"/>
    </source>
</evidence>
<dbReference type="AlphaFoldDB" id="A0A8J2K1B1"/>
<dbReference type="GO" id="GO:0005509">
    <property type="term" value="F:calcium ion binding"/>
    <property type="evidence" value="ECO:0007669"/>
    <property type="project" value="InterPro"/>
</dbReference>
<dbReference type="Pfam" id="PF13202">
    <property type="entry name" value="EF-hand_5"/>
    <property type="match status" value="1"/>
</dbReference>
<feature type="chain" id="PRO_5035280988" description="Reticulocalbin-3" evidence="13">
    <location>
        <begin position="17"/>
        <end position="363"/>
    </location>
</feature>
<dbReference type="InterPro" id="IPR018247">
    <property type="entry name" value="EF_Hand_1_Ca_BS"/>
</dbReference>
<keyword evidence="16" id="KW-1185">Reference proteome</keyword>
<evidence type="ECO:0000256" key="5">
    <source>
        <dbReference type="ARBA" id="ARBA00022824"/>
    </source>
</evidence>
<comment type="function">
    <text evidence="9">Probable molecular chaperone assisting protein biosynthesis and transport in the endoplasmic reticulum. Required for the proper biosynthesis and transport of pulmonary surfactant-associated protein A/SP-A, pulmonary surfactant-associated protein D/SP-D and the lipid transporter ABCA3. By regulating both the proper expression and the degradation through the endoplasmic reticulum-associated protein degradation pathway of these proteins plays a crucial role in pulmonary surfactant homeostasis. Has an anti-fibrotic activity by negatively regulating the secretion of type I and type III collagens. This calcium-binding protein also transiently associates with immature PCSK6 and regulates its secretion.</text>
</comment>
<keyword evidence="6" id="KW-0106">Calcium</keyword>
<dbReference type="Pfam" id="PF13499">
    <property type="entry name" value="EF-hand_7"/>
    <property type="match status" value="1"/>
</dbReference>
<keyword evidence="5" id="KW-0256">Endoplasmic reticulum</keyword>
<keyword evidence="4" id="KW-0677">Repeat</keyword>
<comment type="subcellular location">
    <subcellularLocation>
        <location evidence="1">Endoplasmic reticulum lumen</location>
    </subcellularLocation>
</comment>
<dbReference type="PANTHER" id="PTHR10827">
    <property type="entry name" value="RETICULOCALBIN"/>
    <property type="match status" value="1"/>
</dbReference>
<protein>
    <recommendedName>
        <fullName evidence="11">Reticulocalbin-3</fullName>
    </recommendedName>
</protein>
<feature type="domain" description="EF-hand" evidence="14">
    <location>
        <begin position="198"/>
        <end position="233"/>
    </location>
</feature>
<accession>A0A8J2K1B1</accession>
<dbReference type="PROSITE" id="PS00018">
    <property type="entry name" value="EF_HAND_1"/>
    <property type="match status" value="5"/>
</dbReference>
<feature type="region of interest" description="Disordered" evidence="12">
    <location>
        <begin position="48"/>
        <end position="89"/>
    </location>
</feature>
<feature type="domain" description="EF-hand" evidence="14">
    <location>
        <begin position="114"/>
        <end position="149"/>
    </location>
</feature>
<evidence type="ECO:0000256" key="6">
    <source>
        <dbReference type="ARBA" id="ARBA00022837"/>
    </source>
</evidence>
<evidence type="ECO:0000313" key="15">
    <source>
        <dbReference type="EMBL" id="CAG7729299.1"/>
    </source>
</evidence>
<dbReference type="EMBL" id="CAJVCH010176107">
    <property type="protein sequence ID" value="CAG7729299.1"/>
    <property type="molecule type" value="Genomic_DNA"/>
</dbReference>
<evidence type="ECO:0000256" key="2">
    <source>
        <dbReference type="ARBA" id="ARBA00022723"/>
    </source>
</evidence>
<evidence type="ECO:0000256" key="4">
    <source>
        <dbReference type="ARBA" id="ARBA00022737"/>
    </source>
</evidence>
<feature type="compositionally biased region" description="Basic and acidic residues" evidence="12">
    <location>
        <begin position="76"/>
        <end position="89"/>
    </location>
</feature>
<proteinExistence type="predicted"/>
<name>A0A8J2K1B1_9HEXA</name>
<organism evidence="15 16">
    <name type="scientific">Allacma fusca</name>
    <dbReference type="NCBI Taxonomy" id="39272"/>
    <lineage>
        <taxon>Eukaryota</taxon>
        <taxon>Metazoa</taxon>
        <taxon>Ecdysozoa</taxon>
        <taxon>Arthropoda</taxon>
        <taxon>Hexapoda</taxon>
        <taxon>Collembola</taxon>
        <taxon>Symphypleona</taxon>
        <taxon>Sminthuridae</taxon>
        <taxon>Allacma</taxon>
    </lineage>
</organism>
<keyword evidence="7" id="KW-0325">Glycoprotein</keyword>
<comment type="caution">
    <text evidence="15">The sequence shown here is derived from an EMBL/GenBank/DDBJ whole genome shotgun (WGS) entry which is preliminary data.</text>
</comment>
<gene>
    <name evidence="15" type="ORF">AFUS01_LOCUS18024</name>
</gene>
<dbReference type="GO" id="GO:0015031">
    <property type="term" value="P:protein transport"/>
    <property type="evidence" value="ECO:0007669"/>
    <property type="project" value="UniProtKB-ARBA"/>
</dbReference>
<evidence type="ECO:0000313" key="16">
    <source>
        <dbReference type="Proteomes" id="UP000708208"/>
    </source>
</evidence>
<dbReference type="InterPro" id="IPR002048">
    <property type="entry name" value="EF_hand_dom"/>
</dbReference>
<evidence type="ECO:0000256" key="13">
    <source>
        <dbReference type="SAM" id="SignalP"/>
    </source>
</evidence>
<sequence>MKRELLPILFVRLVLSHPDAMTTLMGSVDDEECEAEEWNRIQEDLATSAVASHHSHKHSASPSRERESDGAYSPRDSSHFDEGETHGHRSEFDHEAILGSAKEAEEFDNLPPEEAKKRLRVLVEKMDLNNDNHVDKKELKMWILRSFRMLSEEESKERLQEVDGNEDGRVSWKEYVEETYGLDTDQVAIPLQDLEEERMLRDDKALFHAADKNKDGYLDEKEHLAFTHPEEDPDMLPVVYQQTLVDKDKNGDGYIDFQEYIGDRGKEKDKDWLEGEKDKFDHELDRDKDGLLNRQEILSWVVPSNDEIASDEVTHLFSSSDDDQDDLLSFDEILEHHDIFVGSEATDYGDHLQNLDRFDKEEL</sequence>